<evidence type="ECO:0000256" key="1">
    <source>
        <dbReference type="SAM" id="SignalP"/>
    </source>
</evidence>
<proteinExistence type="predicted"/>
<protein>
    <submittedName>
        <fullName evidence="2">Uncharacterized protein</fullName>
    </submittedName>
</protein>
<dbReference type="EMBL" id="CM004471">
    <property type="protein sequence ID" value="OCT87602.1"/>
    <property type="molecule type" value="Genomic_DNA"/>
</dbReference>
<accession>A0A974HR81</accession>
<feature type="signal peptide" evidence="1">
    <location>
        <begin position="1"/>
        <end position="22"/>
    </location>
</feature>
<reference evidence="3" key="1">
    <citation type="journal article" date="2016" name="Nature">
        <title>Genome evolution in the allotetraploid frog Xenopus laevis.</title>
        <authorList>
            <person name="Session A.M."/>
            <person name="Uno Y."/>
            <person name="Kwon T."/>
            <person name="Chapman J.A."/>
            <person name="Toyoda A."/>
            <person name="Takahashi S."/>
            <person name="Fukui A."/>
            <person name="Hikosaka A."/>
            <person name="Suzuki A."/>
            <person name="Kondo M."/>
            <person name="van Heeringen S.J."/>
            <person name="Quigley I."/>
            <person name="Heinz S."/>
            <person name="Ogino H."/>
            <person name="Ochi H."/>
            <person name="Hellsten U."/>
            <person name="Lyons J.B."/>
            <person name="Simakov O."/>
            <person name="Putnam N."/>
            <person name="Stites J."/>
            <person name="Kuroki Y."/>
            <person name="Tanaka T."/>
            <person name="Michiue T."/>
            <person name="Watanabe M."/>
            <person name="Bogdanovic O."/>
            <person name="Lister R."/>
            <person name="Georgiou G."/>
            <person name="Paranjpe S.S."/>
            <person name="van Kruijsbergen I."/>
            <person name="Shu S."/>
            <person name="Carlson J."/>
            <person name="Kinoshita T."/>
            <person name="Ohta Y."/>
            <person name="Mawaribuchi S."/>
            <person name="Jenkins J."/>
            <person name="Grimwood J."/>
            <person name="Schmutz J."/>
            <person name="Mitros T."/>
            <person name="Mozaffari S.V."/>
            <person name="Suzuki Y."/>
            <person name="Haramoto Y."/>
            <person name="Yamamoto T.S."/>
            <person name="Takagi C."/>
            <person name="Heald R."/>
            <person name="Miller K."/>
            <person name="Haudenschild C."/>
            <person name="Kitzman J."/>
            <person name="Nakayama T."/>
            <person name="Izutsu Y."/>
            <person name="Robert J."/>
            <person name="Fortriede J."/>
            <person name="Burns K."/>
            <person name="Lotay V."/>
            <person name="Karimi K."/>
            <person name="Yasuoka Y."/>
            <person name="Dichmann D.S."/>
            <person name="Flajnik M.F."/>
            <person name="Houston D.W."/>
            <person name="Shendure J."/>
            <person name="DuPasquier L."/>
            <person name="Vize P.D."/>
            <person name="Zorn A.M."/>
            <person name="Ito M."/>
            <person name="Marcotte E.M."/>
            <person name="Wallingford J.B."/>
            <person name="Ito Y."/>
            <person name="Asashima M."/>
            <person name="Ueno N."/>
            <person name="Matsuda Y."/>
            <person name="Veenstra G.J."/>
            <person name="Fujiyama A."/>
            <person name="Harland R.M."/>
            <person name="Taira M."/>
            <person name="Rokhsar D.S."/>
        </authorList>
    </citation>
    <scope>NUCLEOTIDE SEQUENCE [LARGE SCALE GENOMIC DNA]</scope>
    <source>
        <strain evidence="3">J</strain>
    </source>
</reference>
<feature type="chain" id="PRO_5037953077" evidence="1">
    <location>
        <begin position="23"/>
        <end position="66"/>
    </location>
</feature>
<keyword evidence="1" id="KW-0732">Signal</keyword>
<dbReference type="Proteomes" id="UP000694892">
    <property type="component" value="Chromosome 3S"/>
</dbReference>
<sequence>MNPNLLMGSVHLLLWHNHLVDLFGPELEFTWTTTIYKIHNKSRVEGTATVDCLTNLQIYLQQETLG</sequence>
<evidence type="ECO:0000313" key="3">
    <source>
        <dbReference type="Proteomes" id="UP000694892"/>
    </source>
</evidence>
<dbReference type="AlphaFoldDB" id="A0A974HR81"/>
<organism evidence="2 3">
    <name type="scientific">Xenopus laevis</name>
    <name type="common">African clawed frog</name>
    <dbReference type="NCBI Taxonomy" id="8355"/>
    <lineage>
        <taxon>Eukaryota</taxon>
        <taxon>Metazoa</taxon>
        <taxon>Chordata</taxon>
        <taxon>Craniata</taxon>
        <taxon>Vertebrata</taxon>
        <taxon>Euteleostomi</taxon>
        <taxon>Amphibia</taxon>
        <taxon>Batrachia</taxon>
        <taxon>Anura</taxon>
        <taxon>Pipoidea</taxon>
        <taxon>Pipidae</taxon>
        <taxon>Xenopodinae</taxon>
        <taxon>Xenopus</taxon>
        <taxon>Xenopus</taxon>
    </lineage>
</organism>
<gene>
    <name evidence="2" type="ORF">XELAEV_18021299mg</name>
</gene>
<name>A0A974HR81_XENLA</name>
<evidence type="ECO:0000313" key="2">
    <source>
        <dbReference type="EMBL" id="OCT87602.1"/>
    </source>
</evidence>